<organism evidence="3 4">
    <name type="scientific">Nakamurella alba</name>
    <dbReference type="NCBI Taxonomy" id="2665158"/>
    <lineage>
        <taxon>Bacteria</taxon>
        <taxon>Bacillati</taxon>
        <taxon>Actinomycetota</taxon>
        <taxon>Actinomycetes</taxon>
        <taxon>Nakamurellales</taxon>
        <taxon>Nakamurellaceae</taxon>
        <taxon>Nakamurella</taxon>
    </lineage>
</organism>
<evidence type="ECO:0000259" key="2">
    <source>
        <dbReference type="Pfam" id="PF00437"/>
    </source>
</evidence>
<evidence type="ECO:0000313" key="4">
    <source>
        <dbReference type="Proteomes" id="UP000460221"/>
    </source>
</evidence>
<dbReference type="Gene3D" id="3.40.50.300">
    <property type="entry name" value="P-loop containing nucleotide triphosphate hydrolases"/>
    <property type="match status" value="1"/>
</dbReference>
<dbReference type="SUPFAM" id="SSF52540">
    <property type="entry name" value="P-loop containing nucleoside triphosphate hydrolases"/>
    <property type="match status" value="1"/>
</dbReference>
<dbReference type="InterPro" id="IPR001482">
    <property type="entry name" value="T2SS/T4SS_dom"/>
</dbReference>
<sequence>MAAPSAITAAPGTDRATALDHVHDEVRELVRRRGLDPVTDHRGARRLIDEVIAHYEERAGSSALPALHDRAAVHRTVFDALAGFGPLQRYFDDPDVEEIWINQPGRVFVARHGRSELTTTVLTGDEVRDLLERMLKPSGRRIDLSSPFVDALLPDGSRLHAVIPDITRDHVAVNIRKFVVAAPGLEDLVARGSLTAQAARFLEAAVTAGLNIIVSGGTQAGKTTLLGALVNSVPARERVITAEEVFELKPELPDVVALQTRQPNLEGHGEIRLRRLIKEALRMRPSRIVVGEVRQEESLDLLIALNSGLPGMCSVHANSAREAVVKLCTLPLLAGENVTASFVVPTVASSVDIVVQAGLEPDGSRRVREIVALPGRVEAGVVEVADLFITRHGRLVRAQGFPPHEDRFARHGFVLTDLLREDTDDRQS</sequence>
<gene>
    <name evidence="3" type="ORF">GIS00_05120</name>
</gene>
<dbReference type="EMBL" id="WLYK01000001">
    <property type="protein sequence ID" value="MTD13329.1"/>
    <property type="molecule type" value="Genomic_DNA"/>
</dbReference>
<evidence type="ECO:0000256" key="1">
    <source>
        <dbReference type="ARBA" id="ARBA00006611"/>
    </source>
</evidence>
<dbReference type="InterPro" id="IPR027417">
    <property type="entry name" value="P-loop_NTPase"/>
</dbReference>
<dbReference type="GO" id="GO:0016887">
    <property type="term" value="F:ATP hydrolysis activity"/>
    <property type="evidence" value="ECO:0007669"/>
    <property type="project" value="InterPro"/>
</dbReference>
<proteinExistence type="inferred from homology"/>
<dbReference type="AlphaFoldDB" id="A0A7K1FIQ6"/>
<comment type="similarity">
    <text evidence="1">Belongs to the GSP E family.</text>
</comment>
<comment type="caution">
    <text evidence="3">The sequence shown here is derived from an EMBL/GenBank/DDBJ whole genome shotgun (WGS) entry which is preliminary data.</text>
</comment>
<feature type="domain" description="Bacterial type II secretion system protein E" evidence="2">
    <location>
        <begin position="82"/>
        <end position="355"/>
    </location>
</feature>
<dbReference type="Pfam" id="PF00437">
    <property type="entry name" value="T2SSE"/>
    <property type="match status" value="1"/>
</dbReference>
<protein>
    <submittedName>
        <fullName evidence="3">CpaF family protein</fullName>
    </submittedName>
</protein>
<dbReference type="InterPro" id="IPR050921">
    <property type="entry name" value="T4SS_GSP_E_ATPase"/>
</dbReference>
<dbReference type="Proteomes" id="UP000460221">
    <property type="component" value="Unassembled WGS sequence"/>
</dbReference>
<accession>A0A7K1FIQ6</accession>
<evidence type="ECO:0000313" key="3">
    <source>
        <dbReference type="EMBL" id="MTD13329.1"/>
    </source>
</evidence>
<dbReference type="Gene3D" id="3.30.450.380">
    <property type="match status" value="1"/>
</dbReference>
<dbReference type="PANTHER" id="PTHR30486:SF6">
    <property type="entry name" value="TYPE IV PILUS RETRACTATION ATPASE PILT"/>
    <property type="match status" value="1"/>
</dbReference>
<reference evidence="3 4" key="1">
    <citation type="submission" date="2019-11" db="EMBL/GenBank/DDBJ databases">
        <authorList>
            <person name="Jiang L.-Q."/>
        </authorList>
    </citation>
    <scope>NUCLEOTIDE SEQUENCE [LARGE SCALE GENOMIC DNA]</scope>
    <source>
        <strain evidence="3 4">YIM 132087</strain>
    </source>
</reference>
<dbReference type="PANTHER" id="PTHR30486">
    <property type="entry name" value="TWITCHING MOTILITY PROTEIN PILT"/>
    <property type="match status" value="1"/>
</dbReference>
<dbReference type="RefSeq" id="WP_154767208.1">
    <property type="nucleotide sequence ID" value="NZ_WLYK01000001.1"/>
</dbReference>
<keyword evidence="4" id="KW-1185">Reference proteome</keyword>
<dbReference type="CDD" id="cd01130">
    <property type="entry name" value="VirB11-like_ATPase"/>
    <property type="match status" value="1"/>
</dbReference>
<name>A0A7K1FIQ6_9ACTN</name>